<protein>
    <submittedName>
        <fullName evidence="1">Uncharacterized protein</fullName>
    </submittedName>
</protein>
<gene>
    <name evidence="1" type="ordered locus">SVI_1605</name>
</gene>
<evidence type="ECO:0000313" key="1">
    <source>
        <dbReference type="EMBL" id="BAJ01576.1"/>
    </source>
</evidence>
<dbReference type="HOGENOM" id="CLU_3140639_0_0_6"/>
<sequence>MSFPFANTYTNTNTKKGHWISPMLTDGAAGYSANNIGDYNEALNPFRIE</sequence>
<proteinExistence type="predicted"/>
<name>D4ZIS7_SHEVD</name>
<accession>D4ZIS7</accession>
<dbReference type="AlphaFoldDB" id="D4ZIS7"/>
<dbReference type="EMBL" id="AP011177">
    <property type="protein sequence ID" value="BAJ01576.1"/>
    <property type="molecule type" value="Genomic_DNA"/>
</dbReference>
<reference evidence="2" key="1">
    <citation type="journal article" date="2010" name="Mol. Biosyst.">
        <title>Complete genome sequence and comparative analysis of Shewanella violacea, a psychrophilic and piezophilic bacterium from deep sea floor sediments.</title>
        <authorList>
            <person name="Aono E."/>
            <person name="Baba T."/>
            <person name="Ara T."/>
            <person name="Nishi T."/>
            <person name="Nakamichi T."/>
            <person name="Inamoto E."/>
            <person name="Toyonaga H."/>
            <person name="Hasegawa M."/>
            <person name="Takai Y."/>
            <person name="Okumura Y."/>
            <person name="Baba M."/>
            <person name="Tomita M."/>
            <person name="Kato C."/>
            <person name="Oshima T."/>
            <person name="Nakasone K."/>
            <person name="Mori H."/>
        </authorList>
    </citation>
    <scope>NUCLEOTIDE SEQUENCE [LARGE SCALE GENOMIC DNA]</scope>
    <source>
        <strain evidence="2">JCM 10179 / CIP 106290 / LMG 19151 / DSS12</strain>
    </source>
</reference>
<evidence type="ECO:0000313" key="2">
    <source>
        <dbReference type="Proteomes" id="UP000002350"/>
    </source>
</evidence>
<dbReference type="Proteomes" id="UP000002350">
    <property type="component" value="Chromosome"/>
</dbReference>
<keyword evidence="2" id="KW-1185">Reference proteome</keyword>
<organism evidence="1 2">
    <name type="scientific">Shewanella violacea (strain JCM 10179 / CIP 106290 / LMG 19151 / DSS12)</name>
    <dbReference type="NCBI Taxonomy" id="637905"/>
    <lineage>
        <taxon>Bacteria</taxon>
        <taxon>Pseudomonadati</taxon>
        <taxon>Pseudomonadota</taxon>
        <taxon>Gammaproteobacteria</taxon>
        <taxon>Alteromonadales</taxon>
        <taxon>Shewanellaceae</taxon>
        <taxon>Shewanella</taxon>
    </lineage>
</organism>
<dbReference type="KEGG" id="svo:SVI_1605"/>